<sequence>MSRETAVLDSTMITESIEYLRNSEDWVKTFLIGGVLSLLSALVLPTILVVGYLMRVLRGTMRGDEEPPVFDDWGDLAVDGLKGFVIGFVYFLIPAIVVGIAVFLGVAGAIAGGGSDAAGLFGGLVALVGALVGFVLTIFAAYVTPAALANYAETDRMGAAFDFGELRPILFSGKYATAWLYAFALFIAAGIVSGLLGATGVGAILSAFITFYALVAVYYIFGTTWGEMHHVEMRNDDMPDERATI</sequence>
<accession>J3JF41</accession>
<feature type="transmembrane region" description="Helical" evidence="1">
    <location>
        <begin position="30"/>
        <end position="53"/>
    </location>
</feature>
<feature type="transmembrane region" description="Helical" evidence="1">
    <location>
        <begin position="202"/>
        <end position="221"/>
    </location>
</feature>
<comment type="caution">
    <text evidence="2">The sequence shown here is derived from an EMBL/GenBank/DDBJ whole genome shotgun (WGS) entry which is preliminary data.</text>
</comment>
<organism evidence="2 3">
    <name type="scientific">Halogranum salarium B-1</name>
    <dbReference type="NCBI Taxonomy" id="1210908"/>
    <lineage>
        <taxon>Archaea</taxon>
        <taxon>Methanobacteriati</taxon>
        <taxon>Methanobacteriota</taxon>
        <taxon>Stenosarchaea group</taxon>
        <taxon>Halobacteria</taxon>
        <taxon>Halobacteriales</taxon>
        <taxon>Haloferacaceae</taxon>
    </lineage>
</organism>
<keyword evidence="1" id="KW-0472">Membrane</keyword>
<evidence type="ECO:0000256" key="1">
    <source>
        <dbReference type="SAM" id="Phobius"/>
    </source>
</evidence>
<feature type="transmembrane region" description="Helical" evidence="1">
    <location>
        <begin position="88"/>
        <end position="111"/>
    </location>
</feature>
<dbReference type="EMBL" id="ALJD01000006">
    <property type="protein sequence ID" value="EJN58891.1"/>
    <property type="molecule type" value="Genomic_DNA"/>
</dbReference>
<dbReference type="Proteomes" id="UP000007813">
    <property type="component" value="Unassembled WGS sequence"/>
</dbReference>
<dbReference type="eggNOG" id="arCOG02879">
    <property type="taxonomic scope" value="Archaea"/>
</dbReference>
<feature type="transmembrane region" description="Helical" evidence="1">
    <location>
        <begin position="176"/>
        <end position="196"/>
    </location>
</feature>
<reference evidence="2 3" key="1">
    <citation type="journal article" date="2012" name="J. Bacteriol.">
        <title>Draft Genome Sequence of the Extremely Halophilic Archaeon Halogranum salarium B-1T.</title>
        <authorList>
            <person name="Kim K.K."/>
            <person name="Lee K.C."/>
            <person name="Lee J.S."/>
        </authorList>
    </citation>
    <scope>NUCLEOTIDE SEQUENCE [LARGE SCALE GENOMIC DNA]</scope>
    <source>
        <strain evidence="2 3">B-1</strain>
    </source>
</reference>
<dbReference type="AlphaFoldDB" id="J3JF41"/>
<gene>
    <name evidence="2" type="ORF">HSB1_23120</name>
</gene>
<evidence type="ECO:0000313" key="2">
    <source>
        <dbReference type="EMBL" id="EJN58891.1"/>
    </source>
</evidence>
<evidence type="ECO:0008006" key="4">
    <source>
        <dbReference type="Google" id="ProtNLM"/>
    </source>
</evidence>
<protein>
    <recommendedName>
        <fullName evidence="4">DUF4013 domain-containing protein</fullName>
    </recommendedName>
</protein>
<evidence type="ECO:0000313" key="3">
    <source>
        <dbReference type="Proteomes" id="UP000007813"/>
    </source>
</evidence>
<name>J3JF41_9EURY</name>
<keyword evidence="1" id="KW-1133">Transmembrane helix</keyword>
<proteinExistence type="predicted"/>
<feature type="transmembrane region" description="Helical" evidence="1">
    <location>
        <begin position="117"/>
        <end position="143"/>
    </location>
</feature>
<dbReference type="InterPro" id="IPR025098">
    <property type="entry name" value="DUF4013"/>
</dbReference>
<dbReference type="Pfam" id="PF13197">
    <property type="entry name" value="DUF4013"/>
    <property type="match status" value="1"/>
</dbReference>
<keyword evidence="1" id="KW-0812">Transmembrane</keyword>